<dbReference type="InterPro" id="IPR002172">
    <property type="entry name" value="LDrepeatLR_classA_rpt"/>
</dbReference>
<evidence type="ECO:0000256" key="4">
    <source>
        <dbReference type="ARBA" id="ARBA00022989"/>
    </source>
</evidence>
<dbReference type="InterPro" id="IPR023415">
    <property type="entry name" value="LDLR_class-A_CS"/>
</dbReference>
<keyword evidence="13" id="KW-1185">Reference proteome</keyword>
<comment type="caution">
    <text evidence="12">The sequence shown here is derived from an EMBL/GenBank/DDBJ whole genome shotgun (WGS) entry which is preliminary data.</text>
</comment>
<keyword evidence="4 9" id="KW-1133">Transmembrane helix</keyword>
<dbReference type="PROSITE" id="PS50279">
    <property type="entry name" value="BPTI_KUNITZ_2"/>
    <property type="match status" value="2"/>
</dbReference>
<dbReference type="AlphaFoldDB" id="A0A9D3PL58"/>
<name>A0A9D3PL58_MEGAT</name>
<dbReference type="InterPro" id="IPR035986">
    <property type="entry name" value="PKD_dom_sf"/>
</dbReference>
<sequence>MSRDYSSTQLRATVSSEAFHCPRMPPFLIGIVLSASLLLQTGCPVRAQDESSGDSCLDKYRKGRQDFVLDADESVNEGATFIGSPAVQSESDCVSACCKDATCNLALMEKGEEEGSIQACFLFDCVYRQKYVCRFVKKTGFSNYILNSVFEEYLEGEDHVPDEEDRRPIANGGPDRVVQPEESVTLNGIESRDDHGISAYKWTQLKGDPSAVMEKTELEDQVMVSNLSPGVYVFQLLVTDTGGQSDTAKVTVLVLTPEQSQNHCLVPKKVGPCRGAFPRWHYNGATNKCEAFLFGGCRANRNNYLTEQECSSACDGMSAVSSRSAPAPKGEVCGAPCEDGQFSCGGDCCVDAALECDGEGQCGNGLDEEACDYLNKTFSRLLEIPVNEQKVRCTEPPKTGPCRASMTRWYYDPIQRKCLRFNYGGCQGNENNFHSQENCMKTCKSVTEKDIFATGMFERSEMEDNQSGTVAIAVVLAVAILALLAAVGYCYVKRKKEPPRPAVVAASPVSTPEDTERLVYNSTTKPV</sequence>
<feature type="domain" description="BPTI/Kunitz inhibitor" evidence="10">
    <location>
        <begin position="264"/>
        <end position="314"/>
    </location>
</feature>
<keyword evidence="6 8" id="KW-1015">Disulfide bond</keyword>
<dbReference type="PANTHER" id="PTHR46750:SF1">
    <property type="entry name" value="KUNITZ-TYPE PROTEASE INHIBITOR 1"/>
    <property type="match status" value="1"/>
</dbReference>
<dbReference type="FunFam" id="4.10.410.10:FF:000006">
    <property type="entry name" value="Serine peptidase inhibitor, Kunitz type 1"/>
    <property type="match status" value="1"/>
</dbReference>
<dbReference type="SMART" id="SM00765">
    <property type="entry name" value="MANEC"/>
    <property type="match status" value="1"/>
</dbReference>
<dbReference type="InterPro" id="IPR011106">
    <property type="entry name" value="MANSC_N"/>
</dbReference>
<dbReference type="PRINTS" id="PR00759">
    <property type="entry name" value="BASICPTASE"/>
</dbReference>
<keyword evidence="2 9" id="KW-0812">Transmembrane</keyword>
<dbReference type="Proteomes" id="UP001046870">
    <property type="component" value="Chromosome 18"/>
</dbReference>
<dbReference type="PANTHER" id="PTHR46750">
    <property type="entry name" value="KUNITZ-TYPE PROTEASE INHIBITOR 1"/>
    <property type="match status" value="1"/>
</dbReference>
<dbReference type="CDD" id="cd22624">
    <property type="entry name" value="Kunitz_HAI1_2-like"/>
    <property type="match status" value="1"/>
</dbReference>
<feature type="disulfide bond" evidence="8">
    <location>
        <begin position="337"/>
        <end position="349"/>
    </location>
</feature>
<keyword evidence="7" id="KW-0325">Glycoprotein</keyword>
<dbReference type="InterPro" id="IPR036880">
    <property type="entry name" value="Kunitz_BPTI_sf"/>
</dbReference>
<dbReference type="CDD" id="cd00112">
    <property type="entry name" value="LDLa"/>
    <property type="match status" value="1"/>
</dbReference>
<dbReference type="PROSITE" id="PS50986">
    <property type="entry name" value="MANSC"/>
    <property type="match status" value="1"/>
</dbReference>
<dbReference type="FunFam" id="4.10.410.10:FF:000017">
    <property type="entry name" value="papilin isoform X2"/>
    <property type="match status" value="1"/>
</dbReference>
<dbReference type="GO" id="GO:0004867">
    <property type="term" value="F:serine-type endopeptidase inhibitor activity"/>
    <property type="evidence" value="ECO:0007669"/>
    <property type="project" value="InterPro"/>
</dbReference>
<keyword evidence="3" id="KW-0732">Signal</keyword>
<evidence type="ECO:0000256" key="3">
    <source>
        <dbReference type="ARBA" id="ARBA00022729"/>
    </source>
</evidence>
<dbReference type="PROSITE" id="PS01209">
    <property type="entry name" value="LDLRA_1"/>
    <property type="match status" value="1"/>
</dbReference>
<evidence type="ECO:0000256" key="8">
    <source>
        <dbReference type="PROSITE-ProRule" id="PRU00124"/>
    </source>
</evidence>
<dbReference type="CDD" id="cd22623">
    <property type="entry name" value="Kunitz_HAI1_1-like"/>
    <property type="match status" value="1"/>
</dbReference>
<protein>
    <submittedName>
        <fullName evidence="12">Uncharacterized protein</fullName>
    </submittedName>
</protein>
<accession>A0A9D3PL58</accession>
<feature type="domain" description="MANSC" evidence="11">
    <location>
        <begin position="63"/>
        <end position="144"/>
    </location>
</feature>
<evidence type="ECO:0000313" key="12">
    <source>
        <dbReference type="EMBL" id="KAG7461229.1"/>
    </source>
</evidence>
<evidence type="ECO:0000259" key="11">
    <source>
        <dbReference type="PROSITE" id="PS50986"/>
    </source>
</evidence>
<dbReference type="InterPro" id="IPR013980">
    <property type="entry name" value="MANSC_dom"/>
</dbReference>
<dbReference type="Pfam" id="PF22352">
    <property type="entry name" value="K319L-like_PKD"/>
    <property type="match status" value="1"/>
</dbReference>
<evidence type="ECO:0000256" key="1">
    <source>
        <dbReference type="ARBA" id="ARBA00004370"/>
    </source>
</evidence>
<dbReference type="SUPFAM" id="SSF57362">
    <property type="entry name" value="BPTI-like"/>
    <property type="match status" value="2"/>
</dbReference>
<dbReference type="GO" id="GO:0030198">
    <property type="term" value="P:extracellular matrix organization"/>
    <property type="evidence" value="ECO:0007669"/>
    <property type="project" value="TreeGrafter"/>
</dbReference>
<dbReference type="InterPro" id="IPR036055">
    <property type="entry name" value="LDL_receptor-like_sf"/>
</dbReference>
<dbReference type="GO" id="GO:0060429">
    <property type="term" value="P:epithelium development"/>
    <property type="evidence" value="ECO:0007669"/>
    <property type="project" value="TreeGrafter"/>
</dbReference>
<evidence type="ECO:0000313" key="13">
    <source>
        <dbReference type="Proteomes" id="UP001046870"/>
    </source>
</evidence>
<dbReference type="GO" id="GO:0005886">
    <property type="term" value="C:plasma membrane"/>
    <property type="evidence" value="ECO:0007669"/>
    <property type="project" value="TreeGrafter"/>
</dbReference>
<dbReference type="InterPro" id="IPR020901">
    <property type="entry name" value="Prtase_inh_Kunz-CS"/>
</dbReference>
<evidence type="ECO:0000256" key="6">
    <source>
        <dbReference type="ARBA" id="ARBA00023157"/>
    </source>
</evidence>
<feature type="disulfide bond" evidence="8">
    <location>
        <begin position="344"/>
        <end position="362"/>
    </location>
</feature>
<dbReference type="EMBL" id="JAFDVH010000018">
    <property type="protein sequence ID" value="KAG7461229.1"/>
    <property type="molecule type" value="Genomic_DNA"/>
</dbReference>
<comment type="subcellular location">
    <subcellularLocation>
        <location evidence="1">Membrane</location>
    </subcellularLocation>
</comment>
<dbReference type="CDD" id="cd00146">
    <property type="entry name" value="PKD"/>
    <property type="match status" value="1"/>
</dbReference>
<feature type="domain" description="BPTI/Kunitz inhibitor" evidence="10">
    <location>
        <begin position="393"/>
        <end position="443"/>
    </location>
</feature>
<evidence type="ECO:0000256" key="7">
    <source>
        <dbReference type="ARBA" id="ARBA00023180"/>
    </source>
</evidence>
<reference evidence="12" key="1">
    <citation type="submission" date="2021-01" db="EMBL/GenBank/DDBJ databases">
        <authorList>
            <person name="Zahm M."/>
            <person name="Roques C."/>
            <person name="Cabau C."/>
            <person name="Klopp C."/>
            <person name="Donnadieu C."/>
            <person name="Jouanno E."/>
            <person name="Lampietro C."/>
            <person name="Louis A."/>
            <person name="Herpin A."/>
            <person name="Echchiki A."/>
            <person name="Berthelot C."/>
            <person name="Parey E."/>
            <person name="Roest-Crollius H."/>
            <person name="Braasch I."/>
            <person name="Postlethwait J."/>
            <person name="Bobe J."/>
            <person name="Montfort J."/>
            <person name="Bouchez O."/>
            <person name="Begum T."/>
            <person name="Mejri S."/>
            <person name="Adams A."/>
            <person name="Chen W.-J."/>
            <person name="Guiguen Y."/>
        </authorList>
    </citation>
    <scope>NUCLEOTIDE SEQUENCE</scope>
    <source>
        <strain evidence="12">YG-15Mar2019-1</strain>
        <tissue evidence="12">Brain</tissue>
    </source>
</reference>
<dbReference type="Gene3D" id="2.60.40.10">
    <property type="entry name" value="Immunoglobulins"/>
    <property type="match status" value="1"/>
</dbReference>
<proteinExistence type="predicted"/>
<dbReference type="SMART" id="SM00131">
    <property type="entry name" value="KU"/>
    <property type="match status" value="2"/>
</dbReference>
<dbReference type="FunFam" id="2.60.40.10:FF:000061">
    <property type="entry name" value="Dyslexia-associated protein KIAA0319 homolog"/>
    <property type="match status" value="1"/>
</dbReference>
<evidence type="ECO:0000259" key="10">
    <source>
        <dbReference type="PROSITE" id="PS50279"/>
    </source>
</evidence>
<dbReference type="InterPro" id="IPR013783">
    <property type="entry name" value="Ig-like_fold"/>
</dbReference>
<evidence type="ECO:0000256" key="5">
    <source>
        <dbReference type="ARBA" id="ARBA00023136"/>
    </source>
</evidence>
<dbReference type="SUPFAM" id="SSF57424">
    <property type="entry name" value="LDL receptor-like module"/>
    <property type="match status" value="1"/>
</dbReference>
<feature type="disulfide bond" evidence="8">
    <location>
        <begin position="356"/>
        <end position="371"/>
    </location>
</feature>
<dbReference type="Pfam" id="PF00014">
    <property type="entry name" value="Kunitz_BPTI"/>
    <property type="match status" value="2"/>
</dbReference>
<dbReference type="GO" id="GO:0008544">
    <property type="term" value="P:epidermis development"/>
    <property type="evidence" value="ECO:0007669"/>
    <property type="project" value="TreeGrafter"/>
</dbReference>
<dbReference type="Gene3D" id="4.10.400.10">
    <property type="entry name" value="Low-density Lipoprotein Receptor"/>
    <property type="match status" value="1"/>
</dbReference>
<dbReference type="Gene3D" id="4.10.410.10">
    <property type="entry name" value="Pancreatic trypsin inhibitor Kunitz domain"/>
    <property type="match status" value="2"/>
</dbReference>
<dbReference type="PROSITE" id="PS00280">
    <property type="entry name" value="BPTI_KUNITZ_1"/>
    <property type="match status" value="2"/>
</dbReference>
<organism evidence="12 13">
    <name type="scientific">Megalops atlanticus</name>
    <name type="common">Tarpon</name>
    <name type="synonym">Clupea gigantea</name>
    <dbReference type="NCBI Taxonomy" id="7932"/>
    <lineage>
        <taxon>Eukaryota</taxon>
        <taxon>Metazoa</taxon>
        <taxon>Chordata</taxon>
        <taxon>Craniata</taxon>
        <taxon>Vertebrata</taxon>
        <taxon>Euteleostomi</taxon>
        <taxon>Actinopterygii</taxon>
        <taxon>Neopterygii</taxon>
        <taxon>Teleostei</taxon>
        <taxon>Elopiformes</taxon>
        <taxon>Megalopidae</taxon>
        <taxon>Megalops</taxon>
    </lineage>
</organism>
<dbReference type="OrthoDB" id="2019384at2759"/>
<gene>
    <name evidence="12" type="ORF">MATL_G00207960</name>
</gene>
<evidence type="ECO:0000256" key="9">
    <source>
        <dbReference type="SAM" id="Phobius"/>
    </source>
</evidence>
<evidence type="ECO:0000256" key="2">
    <source>
        <dbReference type="ARBA" id="ARBA00022692"/>
    </source>
</evidence>
<dbReference type="SUPFAM" id="SSF49299">
    <property type="entry name" value="PKD domain"/>
    <property type="match status" value="1"/>
</dbReference>
<keyword evidence="5 9" id="KW-0472">Membrane</keyword>
<dbReference type="PROSITE" id="PS50068">
    <property type="entry name" value="LDLRA_2"/>
    <property type="match status" value="1"/>
</dbReference>
<feature type="transmembrane region" description="Helical" evidence="9">
    <location>
        <begin position="470"/>
        <end position="492"/>
    </location>
</feature>
<dbReference type="Pfam" id="PF07502">
    <property type="entry name" value="MANEC"/>
    <property type="match status" value="1"/>
</dbReference>
<dbReference type="InterPro" id="IPR002223">
    <property type="entry name" value="Kunitz_BPTI"/>
</dbReference>